<organism evidence="1">
    <name type="scientific">Siphoviridae sp. ctrgt10</name>
    <dbReference type="NCBI Taxonomy" id="2826479"/>
    <lineage>
        <taxon>Viruses</taxon>
        <taxon>Duplodnaviria</taxon>
        <taxon>Heunggongvirae</taxon>
        <taxon>Uroviricota</taxon>
        <taxon>Caudoviricetes</taxon>
    </lineage>
</organism>
<name>A0A8S5M7W9_9CAUD</name>
<reference evidence="1" key="1">
    <citation type="journal article" date="2021" name="Proc. Natl. Acad. Sci. U.S.A.">
        <title>A Catalog of Tens of Thousands of Viruses from Human Metagenomes Reveals Hidden Associations with Chronic Diseases.</title>
        <authorList>
            <person name="Tisza M.J."/>
            <person name="Buck C.B."/>
        </authorList>
    </citation>
    <scope>NUCLEOTIDE SEQUENCE</scope>
    <source>
        <strain evidence="1">Ctrgt10</strain>
    </source>
</reference>
<evidence type="ECO:0000313" key="1">
    <source>
        <dbReference type="EMBL" id="DAD78191.1"/>
    </source>
</evidence>
<proteinExistence type="predicted"/>
<sequence length="395" mass="45314">MKFQVLFSLLPTVQEKIANYRKRFTKYNYGQLFVHISDPYVIENADKRTFQVVDVDVDGEYKIPGWKFIASLEWLPEANTNLVTSVEPACTVPVEYLSSTRCEHCHSNRERIYTVVIFNEETKEFKQVGRQCVKDYIGADVESYLSYLSLFTSMTDWLNSLPKEPKNSQDNLFKVDDVLAQTVEEVAHCGYVSQKTISNWFDTNGYDCEYCPLVKTSTNVYHIMNKTTGEGSYELVRPAYAVTEDTIKKVEEIKSFVSQLEDTDEYTHNIKALLQTSYIDNKSLGLVVSSVGYYLRETAARAEAQKEAVSDYVGNIGEKIEFISKPTVVNTVETEFGVSRLYKFTDHGNVIMWSTGKYLDPDIEYKIKATIKEHSTFRNVKQTFVTRGKVLEETI</sequence>
<accession>A0A8S5M7W9</accession>
<protein>
    <submittedName>
        <fullName evidence="1">Uncharacterized protein</fullName>
    </submittedName>
</protein>
<dbReference type="EMBL" id="BK014839">
    <property type="protein sequence ID" value="DAD78191.1"/>
    <property type="molecule type" value="Genomic_DNA"/>
</dbReference>